<reference evidence="3 4" key="1">
    <citation type="submission" date="2019-04" db="EMBL/GenBank/DDBJ databases">
        <authorList>
            <person name="Li Y."/>
            <person name="Wang J."/>
        </authorList>
    </citation>
    <scope>NUCLEOTIDE SEQUENCE [LARGE SCALE GENOMIC DNA]</scope>
    <source>
        <strain evidence="3 4">DSM 14668</strain>
    </source>
</reference>
<dbReference type="InterPro" id="IPR022935">
    <property type="entry name" value="ClpS"/>
</dbReference>
<dbReference type="GO" id="GO:0008233">
    <property type="term" value="F:peptidase activity"/>
    <property type="evidence" value="ECO:0007669"/>
    <property type="project" value="UniProtKB-KW"/>
</dbReference>
<dbReference type="AlphaFoldDB" id="A0A4U1JG63"/>
<dbReference type="Proteomes" id="UP000309215">
    <property type="component" value="Unassembled WGS sequence"/>
</dbReference>
<evidence type="ECO:0000259" key="2">
    <source>
        <dbReference type="Pfam" id="PF02617"/>
    </source>
</evidence>
<name>A0A4U1JG63_9BACT</name>
<keyword evidence="3" id="KW-0378">Hydrolase</keyword>
<evidence type="ECO:0000256" key="1">
    <source>
        <dbReference type="HAMAP-Rule" id="MF_00302"/>
    </source>
</evidence>
<feature type="domain" description="Adaptor protein ClpS core" evidence="2">
    <location>
        <begin position="26"/>
        <end position="104"/>
    </location>
</feature>
<dbReference type="OrthoDB" id="9796121at2"/>
<dbReference type="GO" id="GO:0006508">
    <property type="term" value="P:proteolysis"/>
    <property type="evidence" value="ECO:0007669"/>
    <property type="project" value="UniProtKB-UniRule"/>
</dbReference>
<keyword evidence="3" id="KW-0645">Protease</keyword>
<accession>A0A4U1JG63</accession>
<comment type="function">
    <text evidence="1">Involved in the modulation of the specificity of the ClpAP-mediated ATP-dependent protein degradation.</text>
</comment>
<dbReference type="HAMAP" id="MF_00302">
    <property type="entry name" value="ClpS"/>
    <property type="match status" value="1"/>
</dbReference>
<dbReference type="RefSeq" id="WP_136928272.1">
    <property type="nucleotide sequence ID" value="NZ_SSMQ01000006.1"/>
</dbReference>
<dbReference type="GO" id="GO:0030163">
    <property type="term" value="P:protein catabolic process"/>
    <property type="evidence" value="ECO:0007669"/>
    <property type="project" value="InterPro"/>
</dbReference>
<protein>
    <recommendedName>
        <fullName evidence="1">ATP-dependent Clp protease adapter protein ClpS</fullName>
    </recommendedName>
</protein>
<dbReference type="PANTHER" id="PTHR33473">
    <property type="entry name" value="ATP-DEPENDENT CLP PROTEASE ADAPTER PROTEIN CLPS1, CHLOROPLASTIC"/>
    <property type="match status" value="1"/>
</dbReference>
<keyword evidence="4" id="KW-1185">Reference proteome</keyword>
<dbReference type="EMBL" id="SSMQ01000006">
    <property type="protein sequence ID" value="TKD10308.1"/>
    <property type="molecule type" value="Genomic_DNA"/>
</dbReference>
<comment type="similarity">
    <text evidence="1">Belongs to the ClpS family.</text>
</comment>
<evidence type="ECO:0000313" key="3">
    <source>
        <dbReference type="EMBL" id="TKD10308.1"/>
    </source>
</evidence>
<comment type="caution">
    <text evidence="3">The sequence shown here is derived from an EMBL/GenBank/DDBJ whole genome shotgun (WGS) entry which is preliminary data.</text>
</comment>
<comment type="subunit">
    <text evidence="1">Binds to the N-terminal domain of the chaperone ClpA.</text>
</comment>
<dbReference type="SUPFAM" id="SSF54736">
    <property type="entry name" value="ClpS-like"/>
    <property type="match status" value="1"/>
</dbReference>
<dbReference type="Gene3D" id="3.30.1390.10">
    <property type="match status" value="1"/>
</dbReference>
<dbReference type="PANTHER" id="PTHR33473:SF19">
    <property type="entry name" value="ATP-DEPENDENT CLP PROTEASE ADAPTER PROTEIN CLPS"/>
    <property type="match status" value="1"/>
</dbReference>
<organism evidence="3 4">
    <name type="scientific">Polyangium fumosum</name>
    <dbReference type="NCBI Taxonomy" id="889272"/>
    <lineage>
        <taxon>Bacteria</taxon>
        <taxon>Pseudomonadati</taxon>
        <taxon>Myxococcota</taxon>
        <taxon>Polyangia</taxon>
        <taxon>Polyangiales</taxon>
        <taxon>Polyangiaceae</taxon>
        <taxon>Polyangium</taxon>
    </lineage>
</organism>
<gene>
    <name evidence="1" type="primary">clpS</name>
    <name evidence="3" type="ORF">E8A74_07600</name>
</gene>
<dbReference type="InterPro" id="IPR003769">
    <property type="entry name" value="ClpS_core"/>
</dbReference>
<proteinExistence type="inferred from homology"/>
<dbReference type="Pfam" id="PF02617">
    <property type="entry name" value="ClpS"/>
    <property type="match status" value="1"/>
</dbReference>
<sequence length="110" mass="12769">MANDPKRRRDDTDSDLAVEQKRKVEKAKRWQVVFHNDNYTTKWFVVDVLVRFFHMDETSALSFMLVVHSTGRGVAGVYTKDVAETKAKLVLEHAREYGMPLRLTVEPDDD</sequence>
<evidence type="ECO:0000313" key="4">
    <source>
        <dbReference type="Proteomes" id="UP000309215"/>
    </source>
</evidence>
<dbReference type="InterPro" id="IPR014719">
    <property type="entry name" value="Ribosomal_bL12_C/ClpS-like"/>
</dbReference>